<accession>A0AA96WRV6</accession>
<reference evidence="1" key="1">
    <citation type="submission" date="2020-05" db="EMBL/GenBank/DDBJ databases">
        <authorList>
            <person name="Zhu T."/>
            <person name="Keshari N."/>
            <person name="Lu X."/>
        </authorList>
    </citation>
    <scope>NUCLEOTIDE SEQUENCE</scope>
    <source>
        <strain evidence="1">NK1-12</strain>
    </source>
</reference>
<protein>
    <recommendedName>
        <fullName evidence="2">Glycosyltransferase</fullName>
    </recommendedName>
</protein>
<dbReference type="CDD" id="cd00761">
    <property type="entry name" value="Glyco_tranf_GTA_type"/>
    <property type="match status" value="1"/>
</dbReference>
<dbReference type="AlphaFoldDB" id="A0AA96WRV6"/>
<sequence length="305" mass="35313">MSALNTVLEQISLVARNYGDGIVLEDVLLDWFEFLGGKPGEVVIVDAGSNPETQEIYWQLFKRGLIDKLQIIQQDHEEQDFDRGYIQTYTAAAIATKPYLLWFNIDTLPYRKGHEGWLEESIGYLDREDVFAVGGSFNMPAKLRDAWEGWYFSYKCSLNFALMKRSVFMAAVHEYAGDYVASGFTSENPAAVTNQERYMLEIALERYMERHNVYTLFKVEDPDWTVFHTNTHEQRLKLVRQRYRARKNIEQYMNAAFSDAPPDPSQAIYYGAPKDSLIKRLRVAVGRSQIGPYWRSLKQLLLQKG</sequence>
<gene>
    <name evidence="1" type="ORF">HJG54_00415</name>
</gene>
<dbReference type="EMBL" id="CP053586">
    <property type="protein sequence ID" value="WNZ21477.1"/>
    <property type="molecule type" value="Genomic_DNA"/>
</dbReference>
<dbReference type="Gene3D" id="3.90.550.10">
    <property type="entry name" value="Spore Coat Polysaccharide Biosynthesis Protein SpsA, Chain A"/>
    <property type="match status" value="1"/>
</dbReference>
<dbReference type="SUPFAM" id="SSF53448">
    <property type="entry name" value="Nucleotide-diphospho-sugar transferases"/>
    <property type="match status" value="1"/>
</dbReference>
<proteinExistence type="predicted"/>
<organism evidence="1">
    <name type="scientific">Leptolyngbya sp. NK1-12</name>
    <dbReference type="NCBI Taxonomy" id="2547451"/>
    <lineage>
        <taxon>Bacteria</taxon>
        <taxon>Bacillati</taxon>
        <taxon>Cyanobacteriota</taxon>
        <taxon>Cyanophyceae</taxon>
        <taxon>Leptolyngbyales</taxon>
        <taxon>Leptolyngbyaceae</taxon>
        <taxon>Leptolyngbya group</taxon>
        <taxon>Leptolyngbya</taxon>
    </lineage>
</organism>
<name>A0AA96WRV6_9CYAN</name>
<dbReference type="InterPro" id="IPR029044">
    <property type="entry name" value="Nucleotide-diphossugar_trans"/>
</dbReference>
<evidence type="ECO:0000313" key="1">
    <source>
        <dbReference type="EMBL" id="WNZ21477.1"/>
    </source>
</evidence>
<evidence type="ECO:0008006" key="2">
    <source>
        <dbReference type="Google" id="ProtNLM"/>
    </source>
</evidence>
<dbReference type="RefSeq" id="WP_316432718.1">
    <property type="nucleotide sequence ID" value="NZ_CP053586.1"/>
</dbReference>